<dbReference type="InterPro" id="IPR024079">
    <property type="entry name" value="MetalloPept_cat_dom_sf"/>
</dbReference>
<evidence type="ECO:0000256" key="2">
    <source>
        <dbReference type="ARBA" id="ARBA00022670"/>
    </source>
</evidence>
<dbReference type="PANTHER" id="PTHR47466:SF1">
    <property type="entry name" value="METALLOPROTEASE MEP1 (AFU_ORTHOLOGUE AFUA_1G07730)-RELATED"/>
    <property type="match status" value="1"/>
</dbReference>
<protein>
    <submittedName>
        <fullName evidence="10">Zinc-dependent metalloproteinase lipoprotein, family</fullName>
    </submittedName>
</protein>
<feature type="domain" description="Peptidase M43 pregnancy-associated plasma-A" evidence="9">
    <location>
        <begin position="237"/>
        <end position="325"/>
    </location>
</feature>
<evidence type="ECO:0000256" key="6">
    <source>
        <dbReference type="ARBA" id="ARBA00022833"/>
    </source>
</evidence>
<evidence type="ECO:0000256" key="5">
    <source>
        <dbReference type="ARBA" id="ARBA00022801"/>
    </source>
</evidence>
<keyword evidence="6" id="KW-0862">Zinc</keyword>
<proteinExistence type="inferred from homology"/>
<dbReference type="PANTHER" id="PTHR47466">
    <property type="match status" value="1"/>
</dbReference>
<dbReference type="GO" id="GO:0008237">
    <property type="term" value="F:metallopeptidase activity"/>
    <property type="evidence" value="ECO:0007669"/>
    <property type="project" value="UniProtKB-KW"/>
</dbReference>
<dbReference type="EMBL" id="AODQ01000007">
    <property type="protein sequence ID" value="EMR04320.1"/>
    <property type="molecule type" value="Genomic_DNA"/>
</dbReference>
<comment type="caution">
    <text evidence="10">The sequence shown here is derived from an EMBL/GenBank/DDBJ whole genome shotgun (WGS) entry which is preliminary data.</text>
</comment>
<keyword evidence="4" id="KW-0732">Signal</keyword>
<accession>M7NRL1</accession>
<keyword evidence="11" id="KW-1185">Reference proteome</keyword>
<keyword evidence="10" id="KW-0449">Lipoprotein</keyword>
<dbReference type="STRING" id="1279009.ADICEAN_00483"/>
<dbReference type="AlphaFoldDB" id="M7NRL1"/>
<reference evidence="10 11" key="1">
    <citation type="journal article" date="2013" name="Genome Announc.">
        <title>Draft Genome Sequence of Cesiribacter andamanensis Strain AMV16T, Isolated from a Soil Sample from a Mud Volcano in the Andaman Islands, India.</title>
        <authorList>
            <person name="Shivaji S."/>
            <person name="Ara S."/>
            <person name="Begum Z."/>
            <person name="Srinivas T.N."/>
            <person name="Singh A."/>
            <person name="Kumar Pinnaka A."/>
        </authorList>
    </citation>
    <scope>NUCLEOTIDE SEQUENCE [LARGE SCALE GENOMIC DNA]</scope>
    <source>
        <strain evidence="10 11">AMV16</strain>
    </source>
</reference>
<dbReference type="Gene3D" id="3.40.390.10">
    <property type="entry name" value="Collagenase (Catalytic Domain)"/>
    <property type="match status" value="1"/>
</dbReference>
<dbReference type="Pfam" id="PF05572">
    <property type="entry name" value="Peptidase_M43"/>
    <property type="match status" value="1"/>
</dbReference>
<dbReference type="eggNOG" id="COG3291">
    <property type="taxonomic scope" value="Bacteria"/>
</dbReference>
<comment type="similarity">
    <text evidence="1">Belongs to the peptidase M43B family.</text>
</comment>
<evidence type="ECO:0000313" key="10">
    <source>
        <dbReference type="EMBL" id="EMR04320.1"/>
    </source>
</evidence>
<dbReference type="CDD" id="cd04275">
    <property type="entry name" value="ZnMc_pappalysin_like"/>
    <property type="match status" value="1"/>
</dbReference>
<dbReference type="PATRIC" id="fig|1279009.4.peg.490"/>
<dbReference type="InterPro" id="IPR008754">
    <property type="entry name" value="Peptidase_M43"/>
</dbReference>
<dbReference type="GO" id="GO:0046872">
    <property type="term" value="F:metal ion binding"/>
    <property type="evidence" value="ECO:0007669"/>
    <property type="project" value="UniProtKB-KW"/>
</dbReference>
<gene>
    <name evidence="10" type="ORF">ADICEAN_00483</name>
</gene>
<name>M7NRL1_9BACT</name>
<evidence type="ECO:0000256" key="7">
    <source>
        <dbReference type="ARBA" id="ARBA00023049"/>
    </source>
</evidence>
<evidence type="ECO:0000256" key="4">
    <source>
        <dbReference type="ARBA" id="ARBA00022729"/>
    </source>
</evidence>
<evidence type="ECO:0000256" key="8">
    <source>
        <dbReference type="ARBA" id="ARBA00023157"/>
    </source>
</evidence>
<keyword evidence="5" id="KW-0378">Hydrolase</keyword>
<keyword evidence="2" id="KW-0645">Protease</keyword>
<evidence type="ECO:0000259" key="9">
    <source>
        <dbReference type="Pfam" id="PF05572"/>
    </source>
</evidence>
<organism evidence="10 11">
    <name type="scientific">Cesiribacter andamanensis AMV16</name>
    <dbReference type="NCBI Taxonomy" id="1279009"/>
    <lineage>
        <taxon>Bacteria</taxon>
        <taxon>Pseudomonadati</taxon>
        <taxon>Bacteroidota</taxon>
        <taxon>Cytophagia</taxon>
        <taxon>Cytophagales</taxon>
        <taxon>Cesiribacteraceae</taxon>
        <taxon>Cesiribacter</taxon>
    </lineage>
</organism>
<dbReference type="SUPFAM" id="SSF55486">
    <property type="entry name" value="Metalloproteases ('zincins'), catalytic domain"/>
    <property type="match status" value="1"/>
</dbReference>
<keyword evidence="3" id="KW-0479">Metal-binding</keyword>
<evidence type="ECO:0000313" key="11">
    <source>
        <dbReference type="Proteomes" id="UP000011910"/>
    </source>
</evidence>
<sequence length="386" mass="42118">MSLAAGQEIIRCYTVENELARRRENPQLPTDADFERWIEDKIVAHKQKQSSASRQAGTVYRIPVIVHVVHNGEPIGTGPNIMAAQVYSQIESLNEDLRRQNADRVNTRAIFAPMAADMELEFVPATVDPDGNQLAEPGIRRYHGKRASWDLRDDVEKILKPATIWDPTRYSNMWSASFGGNMAGLLGYAQFPESSGLNGMPTTPQSALTDGTVMVYTSFGCSTKDPGGIFSLRAPYNQGRTTTHEVGHWLGLRHIWGDGGCLVDDFVADTPAAAASNSGCNLTANSCNSNQAGDLPDMVENYMDYSNDGCMNAFTAGQKARTQAVMLNSPRRRELPASTVAGATYHDAGITKISFSKDCDGNISGTALLTNLPPREHLHLPPSRLM</sequence>
<keyword evidence="7" id="KW-0482">Metalloprotease</keyword>
<evidence type="ECO:0000256" key="1">
    <source>
        <dbReference type="ARBA" id="ARBA00008721"/>
    </source>
</evidence>
<dbReference type="Proteomes" id="UP000011910">
    <property type="component" value="Unassembled WGS sequence"/>
</dbReference>
<keyword evidence="8" id="KW-1015">Disulfide bond</keyword>
<evidence type="ECO:0000256" key="3">
    <source>
        <dbReference type="ARBA" id="ARBA00022723"/>
    </source>
</evidence>
<dbReference type="GO" id="GO:0006508">
    <property type="term" value="P:proteolysis"/>
    <property type="evidence" value="ECO:0007669"/>
    <property type="project" value="UniProtKB-KW"/>
</dbReference>